<dbReference type="PRINTS" id="PR00413">
    <property type="entry name" value="HADHALOGNASE"/>
</dbReference>
<dbReference type="PANTHER" id="PTHR43611">
    <property type="entry name" value="ALPHA-D-GLUCOSE 1-PHOSPHATE PHOSPHATASE"/>
    <property type="match status" value="1"/>
</dbReference>
<dbReference type="InterPro" id="IPR036412">
    <property type="entry name" value="HAD-like_sf"/>
</dbReference>
<dbReference type="EMBL" id="RDSM01000001">
    <property type="protein sequence ID" value="RXH57947.1"/>
    <property type="molecule type" value="Genomic_DNA"/>
</dbReference>
<reference evidence="2" key="2">
    <citation type="submission" date="2019-02" db="EMBL/GenBank/DDBJ databases">
        <title>Granulicella sibirica sp. nov., a psychrotolerant acidobacterium isolated from an organic soil layer in forested tundra, West Siberia.</title>
        <authorList>
            <person name="Oshkin I.Y."/>
            <person name="Kulichevskaya I.S."/>
            <person name="Rijpstra W.I.C."/>
            <person name="Sinninghe Damste J.S."/>
            <person name="Rakitin A.L."/>
            <person name="Ravin N.V."/>
            <person name="Dedysh S.N."/>
        </authorList>
    </citation>
    <scope>NUCLEOTIDE SEQUENCE [LARGE SCALE GENOMIC DNA]</scope>
    <source>
        <strain evidence="2">AF10</strain>
    </source>
</reference>
<dbReference type="Gene3D" id="1.10.150.240">
    <property type="entry name" value="Putative phosphatase, domain 2"/>
    <property type="match status" value="1"/>
</dbReference>
<dbReference type="AlphaFoldDB" id="A0A4Q0T3S4"/>
<evidence type="ECO:0000313" key="1">
    <source>
        <dbReference type="EMBL" id="RXH57947.1"/>
    </source>
</evidence>
<dbReference type="InterPro" id="IPR006439">
    <property type="entry name" value="HAD-SF_hydro_IA"/>
</dbReference>
<sequence>MSSIRTIFWDIGGVLLTNGWDRHQRARVLGGLGVDLPDYESRHEAANFYWERGLSSARTFFDQTLFVHPRSFTFEDLWPRVCAESAILHPGSFEILKSLKDSGRYRQATLNNESRELNDHRLDAFALRPCFDYFICSGYVHVMKPHPDIYRAAVEISGLPAQSALFIDDKQENCEAAVALGMRAIRFDSSEQLRTSLADYGVAA</sequence>
<dbReference type="Gene3D" id="3.40.50.1000">
    <property type="entry name" value="HAD superfamily/HAD-like"/>
    <property type="match status" value="1"/>
</dbReference>
<gene>
    <name evidence="1" type="ORF">GRAN_1257</name>
</gene>
<dbReference type="CDD" id="cd02603">
    <property type="entry name" value="HAD_sEH-N_like"/>
    <property type="match status" value="1"/>
</dbReference>
<dbReference type="RefSeq" id="WP_241654358.1">
    <property type="nucleotide sequence ID" value="NZ_RDSM01000001.1"/>
</dbReference>
<dbReference type="GO" id="GO:0016787">
    <property type="term" value="F:hydrolase activity"/>
    <property type="evidence" value="ECO:0007669"/>
    <property type="project" value="UniProtKB-KW"/>
</dbReference>
<reference evidence="1 2" key="1">
    <citation type="submission" date="2018-11" db="EMBL/GenBank/DDBJ databases">
        <authorList>
            <person name="Mardanov A.V."/>
            <person name="Ravin N.V."/>
            <person name="Dedysh S.N."/>
        </authorList>
    </citation>
    <scope>NUCLEOTIDE SEQUENCE [LARGE SCALE GENOMIC DNA]</scope>
    <source>
        <strain evidence="1 2">AF10</strain>
    </source>
</reference>
<dbReference type="SUPFAM" id="SSF56784">
    <property type="entry name" value="HAD-like"/>
    <property type="match status" value="1"/>
</dbReference>
<keyword evidence="2" id="KW-1185">Reference proteome</keyword>
<proteinExistence type="predicted"/>
<name>A0A4Q0T3S4_9BACT</name>
<dbReference type="SFLD" id="SFLDS00003">
    <property type="entry name" value="Haloacid_Dehalogenase"/>
    <property type="match status" value="1"/>
</dbReference>
<dbReference type="Proteomes" id="UP000289437">
    <property type="component" value="Unassembled WGS sequence"/>
</dbReference>
<dbReference type="InterPro" id="IPR023198">
    <property type="entry name" value="PGP-like_dom2"/>
</dbReference>
<comment type="caution">
    <text evidence="1">The sequence shown here is derived from an EMBL/GenBank/DDBJ whole genome shotgun (WGS) entry which is preliminary data.</text>
</comment>
<dbReference type="SFLD" id="SFLDG01129">
    <property type="entry name" value="C1.5:_HAD__Beta-PGM__Phosphata"/>
    <property type="match status" value="1"/>
</dbReference>
<dbReference type="PANTHER" id="PTHR43611:SF3">
    <property type="entry name" value="FLAVIN MONONUCLEOTIDE HYDROLASE 1, CHLOROPLATIC"/>
    <property type="match status" value="1"/>
</dbReference>
<dbReference type="Pfam" id="PF00702">
    <property type="entry name" value="Hydrolase"/>
    <property type="match status" value="1"/>
</dbReference>
<accession>A0A4Q0T3S4</accession>
<dbReference type="NCBIfam" id="TIGR01509">
    <property type="entry name" value="HAD-SF-IA-v3"/>
    <property type="match status" value="1"/>
</dbReference>
<protein>
    <submittedName>
        <fullName evidence="1">Hydrolase family protein</fullName>
    </submittedName>
</protein>
<dbReference type="InterPro" id="IPR023214">
    <property type="entry name" value="HAD_sf"/>
</dbReference>
<evidence type="ECO:0000313" key="2">
    <source>
        <dbReference type="Proteomes" id="UP000289437"/>
    </source>
</evidence>
<organism evidence="1 2">
    <name type="scientific">Granulicella sibirica</name>
    <dbReference type="NCBI Taxonomy" id="2479048"/>
    <lineage>
        <taxon>Bacteria</taxon>
        <taxon>Pseudomonadati</taxon>
        <taxon>Acidobacteriota</taxon>
        <taxon>Terriglobia</taxon>
        <taxon>Terriglobales</taxon>
        <taxon>Acidobacteriaceae</taxon>
        <taxon>Granulicella</taxon>
    </lineage>
</organism>
<keyword evidence="1" id="KW-0378">Hydrolase</keyword>